<protein>
    <submittedName>
        <fullName evidence="1">Uncharacterized protein</fullName>
    </submittedName>
</protein>
<evidence type="ECO:0000313" key="1">
    <source>
        <dbReference type="EMBL" id="RMB57456.1"/>
    </source>
</evidence>
<sequence>MKLLPYLLIGSLLIAGCNEKNDDLGNLAMIEEEGLSEINCSNAVYVPFSESPYMLPYEVGQSYRVDLNQCSSSYHAAGQPD</sequence>
<dbReference type="PROSITE" id="PS51257">
    <property type="entry name" value="PROKAR_LIPOPROTEIN"/>
    <property type="match status" value="1"/>
</dbReference>
<dbReference type="RefSeq" id="WP_121917934.1">
    <property type="nucleotide sequence ID" value="NZ_REFV01000011.1"/>
</dbReference>
<dbReference type="OrthoDB" id="9810477at2"/>
<organism evidence="1 2">
    <name type="scientific">Dokdonia sinensis</name>
    <dbReference type="NCBI Taxonomy" id="2479847"/>
    <lineage>
        <taxon>Bacteria</taxon>
        <taxon>Pseudomonadati</taxon>
        <taxon>Bacteroidota</taxon>
        <taxon>Flavobacteriia</taxon>
        <taxon>Flavobacteriales</taxon>
        <taxon>Flavobacteriaceae</taxon>
        <taxon>Dokdonia</taxon>
    </lineage>
</organism>
<dbReference type="EMBL" id="REFV01000011">
    <property type="protein sequence ID" value="RMB57456.1"/>
    <property type="molecule type" value="Genomic_DNA"/>
</dbReference>
<proteinExistence type="predicted"/>
<gene>
    <name evidence="1" type="ORF">EAX61_11965</name>
</gene>
<comment type="caution">
    <text evidence="1">The sequence shown here is derived from an EMBL/GenBank/DDBJ whole genome shotgun (WGS) entry which is preliminary data.</text>
</comment>
<dbReference type="AlphaFoldDB" id="A0A3M0GJH7"/>
<evidence type="ECO:0000313" key="2">
    <source>
        <dbReference type="Proteomes" id="UP000281985"/>
    </source>
</evidence>
<accession>A0A3M0GJH7</accession>
<dbReference type="Proteomes" id="UP000281985">
    <property type="component" value="Unassembled WGS sequence"/>
</dbReference>
<name>A0A3M0GJH7_9FLAO</name>
<keyword evidence="2" id="KW-1185">Reference proteome</keyword>
<reference evidence="1 2" key="1">
    <citation type="submission" date="2018-10" db="EMBL/GenBank/DDBJ databases">
        <title>Dokdonia luteus sp. nov., isolated from sea water.</title>
        <authorList>
            <person name="Zhou L.Y."/>
            <person name="Du Z.J."/>
        </authorList>
    </citation>
    <scope>NUCLEOTIDE SEQUENCE [LARGE SCALE GENOMIC DNA]</scope>
    <source>
        <strain evidence="1 2">SH27</strain>
    </source>
</reference>